<feature type="region of interest" description="Disordered" evidence="1">
    <location>
        <begin position="78"/>
        <end position="209"/>
    </location>
</feature>
<evidence type="ECO:0000313" key="3">
    <source>
        <dbReference type="Proteomes" id="UP000774617"/>
    </source>
</evidence>
<keyword evidence="3" id="KW-1185">Reference proteome</keyword>
<feature type="region of interest" description="Disordered" evidence="1">
    <location>
        <begin position="1"/>
        <end position="21"/>
    </location>
</feature>
<name>A0ABQ8GBI7_9PEZI</name>
<gene>
    <name evidence="2" type="ORF">B0J12DRAFT_110790</name>
</gene>
<comment type="caution">
    <text evidence="2">The sequence shown here is derived from an EMBL/GenBank/DDBJ whole genome shotgun (WGS) entry which is preliminary data.</text>
</comment>
<feature type="compositionally biased region" description="Polar residues" evidence="1">
    <location>
        <begin position="165"/>
        <end position="185"/>
    </location>
</feature>
<dbReference type="Proteomes" id="UP000774617">
    <property type="component" value="Unassembled WGS sequence"/>
</dbReference>
<reference evidence="2 3" key="1">
    <citation type="journal article" date="2021" name="Nat. Commun.">
        <title>Genetic determinants of endophytism in the Arabidopsis root mycobiome.</title>
        <authorList>
            <person name="Mesny F."/>
            <person name="Miyauchi S."/>
            <person name="Thiergart T."/>
            <person name="Pickel B."/>
            <person name="Atanasova L."/>
            <person name="Karlsson M."/>
            <person name="Huettel B."/>
            <person name="Barry K.W."/>
            <person name="Haridas S."/>
            <person name="Chen C."/>
            <person name="Bauer D."/>
            <person name="Andreopoulos W."/>
            <person name="Pangilinan J."/>
            <person name="LaButti K."/>
            <person name="Riley R."/>
            <person name="Lipzen A."/>
            <person name="Clum A."/>
            <person name="Drula E."/>
            <person name="Henrissat B."/>
            <person name="Kohler A."/>
            <person name="Grigoriev I.V."/>
            <person name="Martin F.M."/>
            <person name="Hacquard S."/>
        </authorList>
    </citation>
    <scope>NUCLEOTIDE SEQUENCE [LARGE SCALE GENOMIC DNA]</scope>
    <source>
        <strain evidence="2 3">MPI-SDFR-AT-0080</strain>
    </source>
</reference>
<dbReference type="EMBL" id="JAGTJR010000015">
    <property type="protein sequence ID" value="KAH7048304.1"/>
    <property type="molecule type" value="Genomic_DNA"/>
</dbReference>
<protein>
    <submittedName>
        <fullName evidence="2">Uncharacterized protein</fullName>
    </submittedName>
</protein>
<organism evidence="2 3">
    <name type="scientific">Macrophomina phaseolina</name>
    <dbReference type="NCBI Taxonomy" id="35725"/>
    <lineage>
        <taxon>Eukaryota</taxon>
        <taxon>Fungi</taxon>
        <taxon>Dikarya</taxon>
        <taxon>Ascomycota</taxon>
        <taxon>Pezizomycotina</taxon>
        <taxon>Dothideomycetes</taxon>
        <taxon>Dothideomycetes incertae sedis</taxon>
        <taxon>Botryosphaeriales</taxon>
        <taxon>Botryosphaeriaceae</taxon>
        <taxon>Macrophomina</taxon>
    </lineage>
</organism>
<evidence type="ECO:0000313" key="2">
    <source>
        <dbReference type="EMBL" id="KAH7048304.1"/>
    </source>
</evidence>
<evidence type="ECO:0000256" key="1">
    <source>
        <dbReference type="SAM" id="MobiDB-lite"/>
    </source>
</evidence>
<proteinExistence type="predicted"/>
<sequence>MPYAAAGPLAQAGSPSVPRLDGTQSFAAVPTTFLSVPTPARMEKTPSSVDAATVVDDIHALLVSTGSNGIHVQITESGSYGASSRPVGTPTYSTATPVVEPSERGQALDTAYGSLVEHPPPEASVTSTPSEQRDGYQRRGKSKSSTRTRTCTRSDRSTTRAPSAPVQTSYDTSTAVDPSTWSHISDPTYGGLAPPPPPQPTGGGTRRTG</sequence>
<accession>A0ABQ8GBI7</accession>